<reference evidence="8" key="1">
    <citation type="journal article" date="2019" name="Int. J. Syst. Evol. Microbiol.">
        <title>The Global Catalogue of Microorganisms (GCM) 10K type strain sequencing project: providing services to taxonomists for standard genome sequencing and annotation.</title>
        <authorList>
            <consortium name="The Broad Institute Genomics Platform"/>
            <consortium name="The Broad Institute Genome Sequencing Center for Infectious Disease"/>
            <person name="Wu L."/>
            <person name="Ma J."/>
        </authorList>
    </citation>
    <scope>NUCLEOTIDE SEQUENCE [LARGE SCALE GENOMIC DNA]</scope>
    <source>
        <strain evidence="8">CCM 7043</strain>
    </source>
</reference>
<keyword evidence="2 5" id="KW-0645">Protease</keyword>
<organism evidence="7 8">
    <name type="scientific">Promicromonospora aerolata</name>
    <dbReference type="NCBI Taxonomy" id="195749"/>
    <lineage>
        <taxon>Bacteria</taxon>
        <taxon>Bacillati</taxon>
        <taxon>Actinomycetota</taxon>
        <taxon>Actinomycetes</taxon>
        <taxon>Micrococcales</taxon>
        <taxon>Promicromonosporaceae</taxon>
        <taxon>Promicromonospora</taxon>
    </lineage>
</organism>
<dbReference type="PROSITE" id="PS51892">
    <property type="entry name" value="SUBTILASE"/>
    <property type="match status" value="1"/>
</dbReference>
<feature type="domain" description="Peptidase S8/S53" evidence="6">
    <location>
        <begin position="213"/>
        <end position="502"/>
    </location>
</feature>
<evidence type="ECO:0000256" key="1">
    <source>
        <dbReference type="ARBA" id="ARBA00011073"/>
    </source>
</evidence>
<gene>
    <name evidence="7" type="ORF">ACFSL2_19175</name>
</gene>
<dbReference type="InterPro" id="IPR051048">
    <property type="entry name" value="Peptidase_S8/S53_subtilisin"/>
</dbReference>
<dbReference type="Pfam" id="PF00082">
    <property type="entry name" value="Peptidase_S8"/>
    <property type="match status" value="1"/>
</dbReference>
<name>A0ABW4VDS3_9MICO</name>
<dbReference type="InterPro" id="IPR034074">
    <property type="entry name" value="Y4bN_pept_dom"/>
</dbReference>
<evidence type="ECO:0000256" key="5">
    <source>
        <dbReference type="PROSITE-ProRule" id="PRU01240"/>
    </source>
</evidence>
<dbReference type="Proteomes" id="UP001597338">
    <property type="component" value="Unassembled WGS sequence"/>
</dbReference>
<dbReference type="InterPro" id="IPR015500">
    <property type="entry name" value="Peptidase_S8_subtilisin-rel"/>
</dbReference>
<feature type="active site" description="Charge relay system" evidence="5">
    <location>
        <position position="446"/>
    </location>
</feature>
<evidence type="ECO:0000256" key="4">
    <source>
        <dbReference type="ARBA" id="ARBA00022825"/>
    </source>
</evidence>
<proteinExistence type="inferred from homology"/>
<dbReference type="InterPro" id="IPR023828">
    <property type="entry name" value="Peptidase_S8_Ser-AS"/>
</dbReference>
<feature type="active site" description="Charge relay system" evidence="5">
    <location>
        <position position="246"/>
    </location>
</feature>
<evidence type="ECO:0000256" key="3">
    <source>
        <dbReference type="ARBA" id="ARBA00022801"/>
    </source>
</evidence>
<dbReference type="CDD" id="cd04847">
    <property type="entry name" value="Peptidases_S8_Subtilisin_like_2"/>
    <property type="match status" value="1"/>
</dbReference>
<dbReference type="EMBL" id="JBHUHF010000001">
    <property type="protein sequence ID" value="MFD2027632.1"/>
    <property type="molecule type" value="Genomic_DNA"/>
</dbReference>
<comment type="similarity">
    <text evidence="1 5">Belongs to the peptidase S8 family.</text>
</comment>
<evidence type="ECO:0000259" key="6">
    <source>
        <dbReference type="Pfam" id="PF00082"/>
    </source>
</evidence>
<comment type="caution">
    <text evidence="7">The sequence shown here is derived from an EMBL/GenBank/DDBJ whole genome shotgun (WGS) entry which is preliminary data.</text>
</comment>
<sequence length="703" mass="76228">MIRGTLPQLANIGLPLAIELRSEALAKSNRPHHLLDRAGLKVRASVGSRKIVAQAHPTELDTLSERVLNRETSPRSRREISAIESLSLWDPITDAMGVGDAAESVTLLREFERADRPIVLELFPWLAPETRVEHDSTLAQYLAQIGFSIEYVSKTGRLALYTRADRISVEGLRRLAGIRSIYAAPQYAAAYPDSDIISVGIPEIGAPEPQSPLVGVLDSGIDSDLLGTWLAGADRYVIPRDEDRNHGTFVAGLIANSRSLNGDDSRFPSDRCRVFDAQIMPRGQLWEHELMNRIEEAVEKHGDSIKVWNCSFGTTQDRAPGSYSPFAAFMDELANHKGILFVQAAGNYPTNPPRTWPPVGTHQDALRSPGEAVNSVTVGALNHVAGAVTGVGHPASYSRRGPGLDGVVKPDVCHYSGDVDVTGDYSHTGVLSYAAGGGIRRGVGTSYATPIVSATAASVAESLSAPEMRQFSSPLLTRALLVHAARQRSPSSDAHRSYYGNGVPPSASEVLSDPFETFTTMYLVKFTSAGEWMKRNFPIPSCLRVNGILRGEVFVTVAQDAILDASFDRECIRTSVSSQLGPVVLHENGQPPTVDSQVPVEASSRGWEADLVDRGKWSPIRTYHKRWPRGTQSGEGEWGLKLSLLERLEALKRPVEVAVLVTFRGIDPNLPVRADGARALQSAGHATQEVTATARLRIQGPTS</sequence>
<evidence type="ECO:0000256" key="2">
    <source>
        <dbReference type="ARBA" id="ARBA00022670"/>
    </source>
</evidence>
<dbReference type="PROSITE" id="PS00138">
    <property type="entry name" value="SUBTILASE_SER"/>
    <property type="match status" value="1"/>
</dbReference>
<protein>
    <submittedName>
        <fullName evidence="7">S8 family peptidase</fullName>
    </submittedName>
</protein>
<evidence type="ECO:0000313" key="7">
    <source>
        <dbReference type="EMBL" id="MFD2027632.1"/>
    </source>
</evidence>
<dbReference type="Gene3D" id="3.40.50.200">
    <property type="entry name" value="Peptidase S8/S53 domain"/>
    <property type="match status" value="1"/>
</dbReference>
<dbReference type="PANTHER" id="PTHR43399:SF4">
    <property type="entry name" value="CELL WALL-ASSOCIATED PROTEASE"/>
    <property type="match status" value="1"/>
</dbReference>
<accession>A0ABW4VDS3</accession>
<dbReference type="InterPro" id="IPR036852">
    <property type="entry name" value="Peptidase_S8/S53_dom_sf"/>
</dbReference>
<dbReference type="RefSeq" id="WP_377200856.1">
    <property type="nucleotide sequence ID" value="NZ_JBHUHF010000001.1"/>
</dbReference>
<dbReference type="InterPro" id="IPR000209">
    <property type="entry name" value="Peptidase_S8/S53_dom"/>
</dbReference>
<keyword evidence="8" id="KW-1185">Reference proteome</keyword>
<keyword evidence="4 5" id="KW-0720">Serine protease</keyword>
<evidence type="ECO:0000313" key="8">
    <source>
        <dbReference type="Proteomes" id="UP001597338"/>
    </source>
</evidence>
<dbReference type="PANTHER" id="PTHR43399">
    <property type="entry name" value="SUBTILISIN-RELATED"/>
    <property type="match status" value="1"/>
</dbReference>
<dbReference type="SUPFAM" id="SSF52743">
    <property type="entry name" value="Subtilisin-like"/>
    <property type="match status" value="1"/>
</dbReference>
<keyword evidence="3 5" id="KW-0378">Hydrolase</keyword>
<feature type="active site" description="Charge relay system" evidence="5">
    <location>
        <position position="218"/>
    </location>
</feature>
<dbReference type="PRINTS" id="PR00723">
    <property type="entry name" value="SUBTILISIN"/>
</dbReference>